<evidence type="ECO:0000256" key="7">
    <source>
        <dbReference type="ARBA" id="ARBA00023180"/>
    </source>
</evidence>
<dbReference type="STRING" id="158441.A0A226F369"/>
<dbReference type="FunFam" id="2.60.40.10:FF:000328">
    <property type="entry name" value="CLUMA_CG000981, isoform A"/>
    <property type="match status" value="1"/>
</dbReference>
<dbReference type="OMA" id="RIITVHH"/>
<dbReference type="InterPro" id="IPR036179">
    <property type="entry name" value="Ig-like_dom_sf"/>
</dbReference>
<dbReference type="InterPro" id="IPR003599">
    <property type="entry name" value="Ig_sub"/>
</dbReference>
<keyword evidence="4" id="KW-0677">Repeat</keyword>
<dbReference type="OrthoDB" id="10012075at2759"/>
<dbReference type="InterPro" id="IPR013783">
    <property type="entry name" value="Ig-like_fold"/>
</dbReference>
<comment type="subcellular location">
    <subcellularLocation>
        <location evidence="1">Cell membrane</location>
    </subcellularLocation>
</comment>
<reference evidence="10 11" key="1">
    <citation type="submission" date="2015-12" db="EMBL/GenBank/DDBJ databases">
        <title>The genome of Folsomia candida.</title>
        <authorList>
            <person name="Faddeeva A."/>
            <person name="Derks M.F."/>
            <person name="Anvar Y."/>
            <person name="Smit S."/>
            <person name="Van Straalen N."/>
            <person name="Roelofs D."/>
        </authorList>
    </citation>
    <scope>NUCLEOTIDE SEQUENCE [LARGE SCALE GENOMIC DNA]</scope>
    <source>
        <strain evidence="10 11">VU population</strain>
        <tissue evidence="10">Whole body</tissue>
    </source>
</reference>
<gene>
    <name evidence="10" type="ORF">Fcan01_02519</name>
</gene>
<dbReference type="InterPro" id="IPR013098">
    <property type="entry name" value="Ig_I-set"/>
</dbReference>
<proteinExistence type="predicted"/>
<keyword evidence="7" id="KW-0325">Glycoprotein</keyword>
<dbReference type="InterPro" id="IPR051170">
    <property type="entry name" value="Neural/epithelial_adhesion"/>
</dbReference>
<dbReference type="GO" id="GO:0043005">
    <property type="term" value="C:neuron projection"/>
    <property type="evidence" value="ECO:0007669"/>
    <property type="project" value="TreeGrafter"/>
</dbReference>
<evidence type="ECO:0000256" key="3">
    <source>
        <dbReference type="ARBA" id="ARBA00022729"/>
    </source>
</evidence>
<accession>A0A226F369</accession>
<dbReference type="Pfam" id="PF13927">
    <property type="entry name" value="Ig_3"/>
    <property type="match status" value="2"/>
</dbReference>
<keyword evidence="11" id="KW-1185">Reference proteome</keyword>
<evidence type="ECO:0000256" key="2">
    <source>
        <dbReference type="ARBA" id="ARBA00022475"/>
    </source>
</evidence>
<dbReference type="PANTHER" id="PTHR12231:SF157">
    <property type="entry name" value="DPR-INTERACTING PROTEIN EPSILON-RELATED"/>
    <property type="match status" value="1"/>
</dbReference>
<dbReference type="AlphaFoldDB" id="A0A226F369"/>
<keyword evidence="2" id="KW-1003">Cell membrane</keyword>
<keyword evidence="6" id="KW-1015">Disulfide bond</keyword>
<dbReference type="PANTHER" id="PTHR12231">
    <property type="entry name" value="CTX-RELATED TYPE I TRANSMEMBRANE PROTEIN"/>
    <property type="match status" value="1"/>
</dbReference>
<protein>
    <submittedName>
        <fullName evidence="10">Lachesin</fullName>
    </submittedName>
</protein>
<evidence type="ECO:0000313" key="11">
    <source>
        <dbReference type="Proteomes" id="UP000198287"/>
    </source>
</evidence>
<sequence length="410" mass="46610">MMHHLSSNNQNVTMSNRQVFVDHRCRRKRRRLSTFLTVTCTSFLVLSLCVGHSISAEDPEFAEPIENITAPASRDIRMACSVKNLGPHKVAWIHFEGSAILTVQTHVITRNPRIKVTHDKHRTWILHIENVQESDAGRYMCQINTETAKTQFGYLHVVVPPNIDDSMSSSDIIVRENSNVSLQCHATGSPTPVVKWRREDGGDLRINKTYSVAEWEGETLELSRISRLDMGAHLCIASNGVPPGVSKRLKISVDFPPMAWIEAQLIGAGVGFTVTLECTTEAHPASLNYWTREDGHMIHDNRKYKSSNQVGSLPYKTHMKLTISDLQPKDFGTYKCVAKNPRFRWSKVKEDYSDVRSFERQNSTKSPSDTEEFGHRNDLSTLEIRLALKSDPKMKVFYIRKHHMLQISQA</sequence>
<dbReference type="EMBL" id="LNIX01000001">
    <property type="protein sequence ID" value="OXA64235.1"/>
    <property type="molecule type" value="Genomic_DNA"/>
</dbReference>
<feature type="domain" description="Ig-like" evidence="9">
    <location>
        <begin position="161"/>
        <end position="252"/>
    </location>
</feature>
<evidence type="ECO:0000256" key="1">
    <source>
        <dbReference type="ARBA" id="ARBA00004236"/>
    </source>
</evidence>
<dbReference type="SMART" id="SM00408">
    <property type="entry name" value="IGc2"/>
    <property type="match status" value="3"/>
</dbReference>
<keyword evidence="5" id="KW-0472">Membrane</keyword>
<keyword evidence="3" id="KW-0732">Signal</keyword>
<evidence type="ECO:0000256" key="4">
    <source>
        <dbReference type="ARBA" id="ARBA00022737"/>
    </source>
</evidence>
<dbReference type="GO" id="GO:0005886">
    <property type="term" value="C:plasma membrane"/>
    <property type="evidence" value="ECO:0007669"/>
    <property type="project" value="UniProtKB-SubCell"/>
</dbReference>
<dbReference type="InterPro" id="IPR003598">
    <property type="entry name" value="Ig_sub2"/>
</dbReference>
<dbReference type="Pfam" id="PF07679">
    <property type="entry name" value="I-set"/>
    <property type="match status" value="1"/>
</dbReference>
<evidence type="ECO:0000256" key="5">
    <source>
        <dbReference type="ARBA" id="ARBA00023136"/>
    </source>
</evidence>
<dbReference type="Gene3D" id="2.60.40.10">
    <property type="entry name" value="Immunoglobulins"/>
    <property type="match status" value="3"/>
</dbReference>
<comment type="caution">
    <text evidence="10">The sequence shown here is derived from an EMBL/GenBank/DDBJ whole genome shotgun (WGS) entry which is preliminary data.</text>
</comment>
<dbReference type="PROSITE" id="PS50835">
    <property type="entry name" value="IG_LIKE"/>
    <property type="match status" value="3"/>
</dbReference>
<name>A0A226F369_FOLCA</name>
<dbReference type="InterPro" id="IPR007110">
    <property type="entry name" value="Ig-like_dom"/>
</dbReference>
<evidence type="ECO:0000256" key="6">
    <source>
        <dbReference type="ARBA" id="ARBA00023157"/>
    </source>
</evidence>
<organism evidence="10 11">
    <name type="scientific">Folsomia candida</name>
    <name type="common">Springtail</name>
    <dbReference type="NCBI Taxonomy" id="158441"/>
    <lineage>
        <taxon>Eukaryota</taxon>
        <taxon>Metazoa</taxon>
        <taxon>Ecdysozoa</taxon>
        <taxon>Arthropoda</taxon>
        <taxon>Hexapoda</taxon>
        <taxon>Collembola</taxon>
        <taxon>Entomobryomorpha</taxon>
        <taxon>Isotomoidea</taxon>
        <taxon>Isotomidae</taxon>
        <taxon>Proisotominae</taxon>
        <taxon>Folsomia</taxon>
    </lineage>
</organism>
<evidence type="ECO:0000256" key="8">
    <source>
        <dbReference type="ARBA" id="ARBA00023319"/>
    </source>
</evidence>
<dbReference type="SUPFAM" id="SSF48726">
    <property type="entry name" value="Immunoglobulin"/>
    <property type="match status" value="3"/>
</dbReference>
<feature type="domain" description="Ig-like" evidence="9">
    <location>
        <begin position="59"/>
        <end position="151"/>
    </location>
</feature>
<evidence type="ECO:0000259" key="9">
    <source>
        <dbReference type="PROSITE" id="PS50835"/>
    </source>
</evidence>
<dbReference type="CDD" id="cd00096">
    <property type="entry name" value="Ig"/>
    <property type="match status" value="1"/>
</dbReference>
<dbReference type="Proteomes" id="UP000198287">
    <property type="component" value="Unassembled WGS sequence"/>
</dbReference>
<feature type="domain" description="Ig-like" evidence="9">
    <location>
        <begin position="256"/>
        <end position="353"/>
    </location>
</feature>
<keyword evidence="8" id="KW-0393">Immunoglobulin domain</keyword>
<dbReference type="SMART" id="SM00409">
    <property type="entry name" value="IG"/>
    <property type="match status" value="3"/>
</dbReference>
<evidence type="ECO:0000313" key="10">
    <source>
        <dbReference type="EMBL" id="OXA64235.1"/>
    </source>
</evidence>